<dbReference type="EMBL" id="JBEPME010000004">
    <property type="protein sequence ID" value="MET3657900.1"/>
    <property type="molecule type" value="Genomic_DNA"/>
</dbReference>
<dbReference type="RefSeq" id="WP_354313640.1">
    <property type="nucleotide sequence ID" value="NZ_JBEPME010000004.1"/>
</dbReference>
<dbReference type="Proteomes" id="UP001549104">
    <property type="component" value="Unassembled WGS sequence"/>
</dbReference>
<accession>A0ABV2K9Y9</accession>
<dbReference type="PROSITE" id="PS51186">
    <property type="entry name" value="GNAT"/>
    <property type="match status" value="1"/>
</dbReference>
<reference evidence="2 3" key="1">
    <citation type="submission" date="2024-06" db="EMBL/GenBank/DDBJ databases">
        <title>Sorghum-associated microbial communities from plants grown in Nebraska, USA.</title>
        <authorList>
            <person name="Schachtman D."/>
        </authorList>
    </citation>
    <scope>NUCLEOTIDE SEQUENCE [LARGE SCALE GENOMIC DNA]</scope>
    <source>
        <strain evidence="2 3">1288</strain>
    </source>
</reference>
<dbReference type="Pfam" id="PF12746">
    <property type="entry name" value="GNAT_acetyltran"/>
    <property type="match status" value="1"/>
</dbReference>
<protein>
    <submittedName>
        <fullName evidence="2">GNAT family acetyltransferase</fullName>
    </submittedName>
</protein>
<gene>
    <name evidence="2" type="ORF">ABIC55_002997</name>
</gene>
<sequence>MIRQLVEEDRKVTLDFVSQKPAENLFIIGDIEAYGFTNPIQKLWGDFVVDGELRGILLNYDGNFIVYAPEEYDAKGFAEIINHDEKYEFISGIEQIVVKLEPYLTSKPSNPRVLYYAKCEHAKGLQEVPPEIEVKKATPDDAERIIDQMYGIPEFATSTFSVERKRESLSNKSARTYFIEEDGRIISSASSTAENSQSAMIVGVGTLSGYEKKGLASYCMSILCTELLNEGKMLCLFYDNPAAGSIYKRIGFVDIGKWCMWSFK</sequence>
<dbReference type="Gene3D" id="3.40.630.30">
    <property type="match status" value="1"/>
</dbReference>
<comment type="caution">
    <text evidence="2">The sequence shown here is derived from an EMBL/GenBank/DDBJ whole genome shotgun (WGS) entry which is preliminary data.</text>
</comment>
<proteinExistence type="predicted"/>
<name>A0ABV2K9Y9_SPOPS</name>
<dbReference type="InterPro" id="IPR000182">
    <property type="entry name" value="GNAT_dom"/>
</dbReference>
<dbReference type="InterPro" id="IPR016181">
    <property type="entry name" value="Acyl_CoA_acyltransferase"/>
</dbReference>
<organism evidence="2 3">
    <name type="scientific">Sporosarcina psychrophila</name>
    <name type="common">Bacillus psychrophilus</name>
    <dbReference type="NCBI Taxonomy" id="1476"/>
    <lineage>
        <taxon>Bacteria</taxon>
        <taxon>Bacillati</taxon>
        <taxon>Bacillota</taxon>
        <taxon>Bacilli</taxon>
        <taxon>Bacillales</taxon>
        <taxon>Caryophanaceae</taxon>
        <taxon>Sporosarcina</taxon>
    </lineage>
</organism>
<evidence type="ECO:0000313" key="2">
    <source>
        <dbReference type="EMBL" id="MET3657900.1"/>
    </source>
</evidence>
<keyword evidence="3" id="KW-1185">Reference proteome</keyword>
<evidence type="ECO:0000313" key="3">
    <source>
        <dbReference type="Proteomes" id="UP001549104"/>
    </source>
</evidence>
<dbReference type="InterPro" id="IPR027365">
    <property type="entry name" value="GNAT_acetyltra_YdfB-like"/>
</dbReference>
<feature type="domain" description="N-acetyltransferase" evidence="1">
    <location>
        <begin position="132"/>
        <end position="264"/>
    </location>
</feature>
<evidence type="ECO:0000259" key="1">
    <source>
        <dbReference type="PROSITE" id="PS51186"/>
    </source>
</evidence>
<dbReference type="SUPFAM" id="SSF55729">
    <property type="entry name" value="Acyl-CoA N-acyltransferases (Nat)"/>
    <property type="match status" value="1"/>
</dbReference>